<feature type="active site" evidence="3">
    <location>
        <position position="267"/>
    </location>
</feature>
<dbReference type="Gene3D" id="3.40.605.10">
    <property type="entry name" value="Aldehyde Dehydrogenase, Chain A, domain 1"/>
    <property type="match status" value="1"/>
</dbReference>
<reference evidence="7 8" key="1">
    <citation type="submission" date="2019-06" db="EMBL/GenBank/DDBJ databases">
        <title>Sequencing the genomes of 1000 actinobacteria strains.</title>
        <authorList>
            <person name="Klenk H.-P."/>
        </authorList>
    </citation>
    <scope>NUCLEOTIDE SEQUENCE [LARGE SCALE GENOMIC DNA]</scope>
    <source>
        <strain evidence="7 8">DSM 44819</strain>
    </source>
</reference>
<dbReference type="InterPro" id="IPR029510">
    <property type="entry name" value="Ald_DH_CS_GLU"/>
</dbReference>
<dbReference type="InterPro" id="IPR015590">
    <property type="entry name" value="Aldehyde_DH_dom"/>
</dbReference>
<evidence type="ECO:0000259" key="5">
    <source>
        <dbReference type="Pfam" id="PF00171"/>
    </source>
</evidence>
<dbReference type="Proteomes" id="UP000677457">
    <property type="component" value="Unassembled WGS sequence"/>
</dbReference>
<dbReference type="Pfam" id="PF00171">
    <property type="entry name" value="Aldedh"/>
    <property type="match status" value="1"/>
</dbReference>
<dbReference type="GeneID" id="93772746"/>
<evidence type="ECO:0000256" key="4">
    <source>
        <dbReference type="RuleBase" id="RU003345"/>
    </source>
</evidence>
<dbReference type="PROSITE" id="PS00687">
    <property type="entry name" value="ALDEHYDE_DEHYDR_GLU"/>
    <property type="match status" value="1"/>
</dbReference>
<dbReference type="InterPro" id="IPR016163">
    <property type="entry name" value="Ald_DH_C"/>
</dbReference>
<dbReference type="SUPFAM" id="SSF53720">
    <property type="entry name" value="ALDH-like"/>
    <property type="match status" value="1"/>
</dbReference>
<dbReference type="FunFam" id="3.40.605.10:FF:000007">
    <property type="entry name" value="NAD/NADP-dependent betaine aldehyde dehydrogenase"/>
    <property type="match status" value="1"/>
</dbReference>
<sequence length="502" mass="52811">MVLSIKSRRDGVGLGRGHLLVAGAWRPSRDGGTWVHLHPATGEEVGEFAIADPADVDAAVRAARQAFDEGPWPRSRARERIRVLRRVADLIREHSDELLALQALDNSVPLSFSGAYVMSAECAADVFDHHAGWIDKLGGETLPPYQGGDHLVFTLREPIGVVAAVIPWNAPLLLAAQKLAPALASGCTVVLKPSEYATFAVLRLVQILDEAGVPPGVLNVVTGPGESTGEALITHPMVDKITFTGSRAVGRRILHAAADGITKVSLELGGKSPSIVFADADVYAAAAMTMGTVTVGLSGQVCVAHSRALVQREVYDEFVSIATGATALACYGDPFDAETSASPLINGRQLDRVLGYVAQGQAEGARLVCGGERVGGELAAGNFVTPALFADVTSDMTIAREEIFGPVLGVTPFTDEQEAIRLANDTEYGLAAMVWTADVKRAMRLTRAVRAGTIGVNGYQVEPHAAFGGFGQSGLGREGGRGSAEAFTEVKTVLVPTTEELM</sequence>
<keyword evidence="2 4" id="KW-0560">Oxidoreductase</keyword>
<dbReference type="InterPro" id="IPR016161">
    <property type="entry name" value="Ald_DH/histidinol_DH"/>
</dbReference>
<evidence type="ECO:0000313" key="7">
    <source>
        <dbReference type="EMBL" id="TQL38359.1"/>
    </source>
</evidence>
<reference evidence="6 9" key="2">
    <citation type="submission" date="2021-03" db="EMBL/GenBank/DDBJ databases">
        <title>Whole genome shotgun sequence of Salinispora arenicola NBRC 105043.</title>
        <authorList>
            <person name="Komaki H."/>
            <person name="Tamura T."/>
        </authorList>
    </citation>
    <scope>NUCLEOTIDE SEQUENCE [LARGE SCALE GENOMIC DNA]</scope>
    <source>
        <strain evidence="6 9">NBRC 105043</strain>
    </source>
</reference>
<evidence type="ECO:0000313" key="8">
    <source>
        <dbReference type="Proteomes" id="UP000315983"/>
    </source>
</evidence>
<comment type="caution">
    <text evidence="7">The sequence shown here is derived from an EMBL/GenBank/DDBJ whole genome shotgun (WGS) entry which is preliminary data.</text>
</comment>
<comment type="similarity">
    <text evidence="1 4">Belongs to the aldehyde dehydrogenase family.</text>
</comment>
<dbReference type="Gene3D" id="3.40.309.10">
    <property type="entry name" value="Aldehyde Dehydrogenase, Chain A, domain 2"/>
    <property type="match status" value="1"/>
</dbReference>
<dbReference type="EMBL" id="BOQM01000015">
    <property type="protein sequence ID" value="GIM85447.1"/>
    <property type="molecule type" value="Genomic_DNA"/>
</dbReference>
<proteinExistence type="inferred from homology"/>
<dbReference type="PANTHER" id="PTHR11699">
    <property type="entry name" value="ALDEHYDE DEHYDROGENASE-RELATED"/>
    <property type="match status" value="1"/>
</dbReference>
<gene>
    <name evidence="6" type="primary">betB_1</name>
    <name evidence="7" type="ORF">FB564_3557</name>
    <name evidence="6" type="ORF">Sar04_22520</name>
</gene>
<dbReference type="RefSeq" id="WP_016812604.1">
    <property type="nucleotide sequence ID" value="NZ_BOQM01000015.1"/>
</dbReference>
<feature type="domain" description="Aldehyde dehydrogenase" evidence="5">
    <location>
        <begin position="25"/>
        <end position="493"/>
    </location>
</feature>
<protein>
    <submittedName>
        <fullName evidence="7">Aldehyde dehydrogenase (NAD+)</fullName>
    </submittedName>
    <submittedName>
        <fullName evidence="6">Betaine-aldehyde dehydrogenase</fullName>
    </submittedName>
</protein>
<name>A0A542XRC7_SALAC</name>
<dbReference type="AlphaFoldDB" id="A0A542XRC7"/>
<evidence type="ECO:0000256" key="3">
    <source>
        <dbReference type="PROSITE-ProRule" id="PRU10007"/>
    </source>
</evidence>
<evidence type="ECO:0000256" key="1">
    <source>
        <dbReference type="ARBA" id="ARBA00009986"/>
    </source>
</evidence>
<dbReference type="GO" id="GO:0016620">
    <property type="term" value="F:oxidoreductase activity, acting on the aldehyde or oxo group of donors, NAD or NADP as acceptor"/>
    <property type="evidence" value="ECO:0007669"/>
    <property type="project" value="InterPro"/>
</dbReference>
<dbReference type="FunFam" id="3.40.309.10:FF:000012">
    <property type="entry name" value="Betaine aldehyde dehydrogenase"/>
    <property type="match status" value="1"/>
</dbReference>
<organism evidence="7 8">
    <name type="scientific">Salinispora arenicola</name>
    <dbReference type="NCBI Taxonomy" id="168697"/>
    <lineage>
        <taxon>Bacteria</taxon>
        <taxon>Bacillati</taxon>
        <taxon>Actinomycetota</taxon>
        <taxon>Actinomycetes</taxon>
        <taxon>Micromonosporales</taxon>
        <taxon>Micromonosporaceae</taxon>
        <taxon>Salinispora</taxon>
    </lineage>
</organism>
<dbReference type="InterPro" id="IPR016162">
    <property type="entry name" value="Ald_DH_N"/>
</dbReference>
<keyword evidence="9" id="KW-1185">Reference proteome</keyword>
<dbReference type="Proteomes" id="UP000315983">
    <property type="component" value="Unassembled WGS sequence"/>
</dbReference>
<evidence type="ECO:0000313" key="6">
    <source>
        <dbReference type="EMBL" id="GIM85447.1"/>
    </source>
</evidence>
<dbReference type="EMBL" id="VFOL01000001">
    <property type="protein sequence ID" value="TQL38359.1"/>
    <property type="molecule type" value="Genomic_DNA"/>
</dbReference>
<evidence type="ECO:0000256" key="2">
    <source>
        <dbReference type="ARBA" id="ARBA00023002"/>
    </source>
</evidence>
<evidence type="ECO:0000313" key="9">
    <source>
        <dbReference type="Proteomes" id="UP000677457"/>
    </source>
</evidence>
<accession>A0A542XRC7</accession>